<comment type="caution">
    <text evidence="3">The sequence shown here is derived from an EMBL/GenBank/DDBJ whole genome shotgun (WGS) entry which is preliminary data.</text>
</comment>
<dbReference type="InterPro" id="IPR043781">
    <property type="entry name" value="DUF5723"/>
</dbReference>
<feature type="domain" description="DUF5723" evidence="2">
    <location>
        <begin position="42"/>
        <end position="440"/>
    </location>
</feature>
<dbReference type="Pfam" id="PF18990">
    <property type="entry name" value="DUF5723"/>
    <property type="match status" value="1"/>
</dbReference>
<sequence>MIYTKWLGPVCLLLSATVSPAQNFLGISTSPNTGTHRTYLNPALAAETPHRLFLHAGSANLHVNNNFVRYQAPFSLLKLFTGNVPDVYRQANGNVRFESDYTTEILDGKPKNATVWGELRGPAIQMRLGPTAGVLTFSTRLRGIGQVNGASEQLLSALRASLNTSSLYSIPSSDNRFGVNTNAYAELALSYANTIVDADGFRVSGGLTVKRLRGYSAGSFVNRGLDYQLEAGTGPNADPALVVSRVNADLAYTTFLENRRLTPSTLFSANAPGRGWGFDLGLSVLLQSDDDRLLQLGLGLTDLGGMKYTGEVYDVNQRNVRFEADDFNSTNVGSFEQVATVIRNRLGILEDADPSPFRVGLPTSLNFTADYQLSAHTGISAVWLQNVRAADDPSVRQPSLVSIAPRFETGVVGLSLPITYINRGVALGLTIKAGPVRVGSDNLLGLLGSGQNGLRPRGTDIYAGVMLGIKSRDEE</sequence>
<feature type="chain" id="PRO_5029524423" description="DUF5723 domain-containing protein" evidence="1">
    <location>
        <begin position="22"/>
        <end position="475"/>
    </location>
</feature>
<evidence type="ECO:0000313" key="4">
    <source>
        <dbReference type="Proteomes" id="UP000488299"/>
    </source>
</evidence>
<accession>A0A7J5TVZ5</accession>
<proteinExistence type="predicted"/>
<dbReference type="RefSeq" id="WP_152125519.1">
    <property type="nucleotide sequence ID" value="NZ_WELI01000007.1"/>
</dbReference>
<protein>
    <recommendedName>
        <fullName evidence="2">DUF5723 domain-containing protein</fullName>
    </recommendedName>
</protein>
<reference evidence="3 4" key="1">
    <citation type="submission" date="2019-10" db="EMBL/GenBank/DDBJ databases">
        <title>Rudanella paleaurantiibacter sp. nov., isolated from sludge.</title>
        <authorList>
            <person name="Xu S.Q."/>
        </authorList>
    </citation>
    <scope>NUCLEOTIDE SEQUENCE [LARGE SCALE GENOMIC DNA]</scope>
    <source>
        <strain evidence="3 4">HX-22-17</strain>
    </source>
</reference>
<dbReference type="AlphaFoldDB" id="A0A7J5TVZ5"/>
<name>A0A7J5TVZ5_9BACT</name>
<evidence type="ECO:0000256" key="1">
    <source>
        <dbReference type="SAM" id="SignalP"/>
    </source>
</evidence>
<organism evidence="3 4">
    <name type="scientific">Rudanella paleaurantiibacter</name>
    <dbReference type="NCBI Taxonomy" id="2614655"/>
    <lineage>
        <taxon>Bacteria</taxon>
        <taxon>Pseudomonadati</taxon>
        <taxon>Bacteroidota</taxon>
        <taxon>Cytophagia</taxon>
        <taxon>Cytophagales</taxon>
        <taxon>Cytophagaceae</taxon>
        <taxon>Rudanella</taxon>
    </lineage>
</organism>
<dbReference type="Proteomes" id="UP000488299">
    <property type="component" value="Unassembled WGS sequence"/>
</dbReference>
<evidence type="ECO:0000313" key="3">
    <source>
        <dbReference type="EMBL" id="KAB7728624.1"/>
    </source>
</evidence>
<evidence type="ECO:0000259" key="2">
    <source>
        <dbReference type="Pfam" id="PF18990"/>
    </source>
</evidence>
<keyword evidence="1" id="KW-0732">Signal</keyword>
<dbReference type="EMBL" id="WELI01000007">
    <property type="protein sequence ID" value="KAB7728624.1"/>
    <property type="molecule type" value="Genomic_DNA"/>
</dbReference>
<feature type="signal peptide" evidence="1">
    <location>
        <begin position="1"/>
        <end position="21"/>
    </location>
</feature>
<gene>
    <name evidence="3" type="ORF">F5984_17435</name>
</gene>
<keyword evidence="4" id="KW-1185">Reference proteome</keyword>